<reference evidence="1 2" key="1">
    <citation type="submission" date="2019-06" db="EMBL/GenBank/DDBJ databases">
        <title>Discovery of a novel chromosome fission-fusion reversal in muntjac.</title>
        <authorList>
            <person name="Mudd A.B."/>
            <person name="Bredeson J.V."/>
            <person name="Baum R."/>
            <person name="Hockemeyer D."/>
            <person name="Rokhsar D.S."/>
        </authorList>
    </citation>
    <scope>NUCLEOTIDE SEQUENCE [LARGE SCALE GENOMIC DNA]</scope>
    <source>
        <strain evidence="1">UCam_UCB_Mr</strain>
        <tissue evidence="1">Fibroblast cell line</tissue>
    </source>
</reference>
<sequence>IAMYFCESMYIVRYVVVAYFLLEWSLLDAGKEQCVFPLPEPQDLFQASQMKFEDFQKDLRKLKKDLRACEVEAGKVYQVSSKEHIQPFKENMEQFIIQVLIIYVTLFFMSLRQAPSVNLLFLLWFSSRAFQCASFSKAKVSLRQPKSLYPVLTKHFNCISSHNMQMTPPLWQKAKRN</sequence>
<dbReference type="SUPFAM" id="SSF101447">
    <property type="entry name" value="Formin homology 2 domain (FH2 domain)"/>
    <property type="match status" value="1"/>
</dbReference>
<proteinExistence type="predicted"/>
<feature type="non-terminal residue" evidence="1">
    <location>
        <position position="1"/>
    </location>
</feature>
<accession>A0A5J5MRW1</accession>
<keyword evidence="2" id="KW-1185">Reference proteome</keyword>
<evidence type="ECO:0000313" key="2">
    <source>
        <dbReference type="Proteomes" id="UP000326062"/>
    </source>
</evidence>
<dbReference type="InterPro" id="IPR042201">
    <property type="entry name" value="FH2_Formin_sf"/>
</dbReference>
<dbReference type="AlphaFoldDB" id="A0A5J5MRW1"/>
<dbReference type="Gene3D" id="1.20.58.2220">
    <property type="entry name" value="Formin, FH2 domain"/>
    <property type="match status" value="1"/>
</dbReference>
<protein>
    <recommendedName>
        <fullName evidence="3">FH2 domain-containing protein</fullName>
    </recommendedName>
</protein>
<gene>
    <name evidence="1" type="ORF">FD755_004139</name>
</gene>
<organism evidence="1 2">
    <name type="scientific">Muntiacus reevesi</name>
    <name type="common">Reeves' muntjac</name>
    <name type="synonym">Cervus reevesi</name>
    <dbReference type="NCBI Taxonomy" id="9886"/>
    <lineage>
        <taxon>Eukaryota</taxon>
        <taxon>Metazoa</taxon>
        <taxon>Chordata</taxon>
        <taxon>Craniata</taxon>
        <taxon>Vertebrata</taxon>
        <taxon>Euteleostomi</taxon>
        <taxon>Mammalia</taxon>
        <taxon>Eutheria</taxon>
        <taxon>Laurasiatheria</taxon>
        <taxon>Artiodactyla</taxon>
        <taxon>Ruminantia</taxon>
        <taxon>Pecora</taxon>
        <taxon>Cervidae</taxon>
        <taxon>Muntiacinae</taxon>
        <taxon>Muntiacus</taxon>
    </lineage>
</organism>
<comment type="caution">
    <text evidence="1">The sequence shown here is derived from an EMBL/GenBank/DDBJ whole genome shotgun (WGS) entry which is preliminary data.</text>
</comment>
<evidence type="ECO:0000313" key="1">
    <source>
        <dbReference type="EMBL" id="KAB0382222.1"/>
    </source>
</evidence>
<name>A0A5J5MRW1_MUNRE</name>
<dbReference type="Proteomes" id="UP000326062">
    <property type="component" value="Chromosome 2"/>
</dbReference>
<evidence type="ECO:0008006" key="3">
    <source>
        <dbReference type="Google" id="ProtNLM"/>
    </source>
</evidence>
<dbReference type="EMBL" id="VCEB01000002">
    <property type="protein sequence ID" value="KAB0382222.1"/>
    <property type="molecule type" value="Genomic_DNA"/>
</dbReference>